<evidence type="ECO:0000259" key="1">
    <source>
        <dbReference type="Pfam" id="PF13521"/>
    </source>
</evidence>
<accession>S0G560</accession>
<dbReference type="Gene3D" id="3.40.50.300">
    <property type="entry name" value="P-loop containing nucleotide triphosphate hydrolases"/>
    <property type="match status" value="1"/>
</dbReference>
<comment type="caution">
    <text evidence="2">The sequence shown here is derived from an EMBL/GenBank/DDBJ whole genome shotgun (WGS) entry which is preliminary data.</text>
</comment>
<proteinExistence type="predicted"/>
<evidence type="ECO:0000313" key="2">
    <source>
        <dbReference type="EMBL" id="EMS79181.1"/>
    </source>
</evidence>
<name>S0G560_9BACT</name>
<reference evidence="2 3" key="1">
    <citation type="journal article" date="2013" name="Genome Announc.">
        <title>Draft Genome Sequence of Desulfotignum phosphitoxidans DSM 13687 Strain FiPS-3.</title>
        <authorList>
            <person name="Poehlein A."/>
            <person name="Daniel R."/>
            <person name="Simeonova D.D."/>
        </authorList>
    </citation>
    <scope>NUCLEOTIDE SEQUENCE [LARGE SCALE GENOMIC DNA]</scope>
    <source>
        <strain evidence="2 3">DSM 13687</strain>
    </source>
</reference>
<dbReference type="InterPro" id="IPR027417">
    <property type="entry name" value="P-loop_NTPase"/>
</dbReference>
<feature type="domain" description="NadR/Ttd14 AAA" evidence="1">
    <location>
        <begin position="7"/>
        <end position="153"/>
    </location>
</feature>
<dbReference type="AlphaFoldDB" id="S0G560"/>
<gene>
    <name evidence="2" type="ORF">Dpo_5c01040</name>
</gene>
<evidence type="ECO:0000313" key="3">
    <source>
        <dbReference type="Proteomes" id="UP000014216"/>
    </source>
</evidence>
<dbReference type="RefSeq" id="WP_006966270.1">
    <property type="nucleotide sequence ID" value="NZ_APJX01000005.1"/>
</dbReference>
<dbReference type="InterPro" id="IPR038727">
    <property type="entry name" value="NadR/Ttd14_AAA_dom"/>
</dbReference>
<keyword evidence="3" id="KW-1185">Reference proteome</keyword>
<dbReference type="SUPFAM" id="SSF52540">
    <property type="entry name" value="P-loop containing nucleoside triphosphate hydrolases"/>
    <property type="match status" value="1"/>
</dbReference>
<dbReference type="EMBL" id="APJX01000005">
    <property type="protein sequence ID" value="EMS79181.1"/>
    <property type="molecule type" value="Genomic_DNA"/>
</dbReference>
<protein>
    <submittedName>
        <fullName evidence="2">Putative phage protein</fullName>
    </submittedName>
</protein>
<dbReference type="Pfam" id="PF13521">
    <property type="entry name" value="AAA_28"/>
    <property type="match status" value="1"/>
</dbReference>
<organism evidence="2 3">
    <name type="scientific">Desulfotignum phosphitoxidans DSM 13687</name>
    <dbReference type="NCBI Taxonomy" id="1286635"/>
    <lineage>
        <taxon>Bacteria</taxon>
        <taxon>Pseudomonadati</taxon>
        <taxon>Thermodesulfobacteriota</taxon>
        <taxon>Desulfobacteria</taxon>
        <taxon>Desulfobacterales</taxon>
        <taxon>Desulfobacteraceae</taxon>
        <taxon>Desulfotignum</taxon>
    </lineage>
</organism>
<dbReference type="OrthoDB" id="5423075at2"/>
<dbReference type="Proteomes" id="UP000014216">
    <property type="component" value="Unassembled WGS sequence"/>
</dbReference>
<sequence>MKIIRSFTGAQGTGKTTAALQLAQQEKLYNPGKSVHVLADLEAFCPFHINQAGSEKTQAWIFSNQIRTEMEAIHRFDITVTDRTIVDVIAYTRALGFHSLAEGMLKYAEHHCQYYSSIHFKQIQYNQHCHPDGIRDTDLEFRQEVENTMLEIYCLLETHGMLPGGIYRV</sequence>